<protein>
    <recommendedName>
        <fullName evidence="3">GNAT family N-acetyltransferase</fullName>
    </recommendedName>
</protein>
<dbReference type="PATRIC" id="fig|698738.3.peg.1567"/>
<sequence length="431" mass="50115">MKNTVRFVNSIHHIGAETWQKLLNSDNPFLRFEFLAALEDCQCIDSPSQTMPLNSGWIAHYALLEGPSIDDKDIDNRALQILAIAPVFQKRHSYGEYVFDWGWAEAYERHGLPYYPKLVWAIPFTPSTGPRIISQGSPKQLVHYYQAIAQGLTEYCQDHHFSGWHCLFPDTLGHQSLASPSLGEQAAIQKVMPRTSCQFHWFNHKATNNEAIDNERESNRFKNFSHYLEKFTSRKRKNIKKERSRLLESGFVFHKKVADQITSDDIKNFYHCYQLTYAKRNMRGYLSLSFFQQILQTMPDQLLLVQAQHPAENGGETVANALYFKDENNLYGRYWGCLEEFDSLHFECCYYQGIEYCIEHDINHFDPGTQGEHKISRGFEPTICHSQHWIAHPQFSEAIKDFLKEEQLDIKEYAEQAAQHLPFNNNVTNIG</sequence>
<dbReference type="PANTHER" id="PTHR47017:SF1">
    <property type="entry name" value="ACYL-COA"/>
    <property type="match status" value="1"/>
</dbReference>
<evidence type="ECO:0008006" key="3">
    <source>
        <dbReference type="Google" id="ProtNLM"/>
    </source>
</evidence>
<accession>R4YQZ1</accession>
<gene>
    <name evidence="1" type="ORF">OLEAN_C15170</name>
</gene>
<dbReference type="InterPro" id="IPR016181">
    <property type="entry name" value="Acyl_CoA_acyltransferase"/>
</dbReference>
<name>R4YQZ1_OLEAN</name>
<reference evidence="1 2" key="1">
    <citation type="journal article" date="2013" name="Nat. Commun.">
        <title>Genome sequence and functional genomic analysis of the oil-degrading bacterium Oleispira antarctica.</title>
        <authorList>
            <person name="Kube M."/>
            <person name="Chernikova T.N."/>
            <person name="Al-Ramahi Y."/>
            <person name="Beloqui A."/>
            <person name="Lopez-Cortez N."/>
            <person name="Guazzaroni M.E."/>
            <person name="Heipieper H.J."/>
            <person name="Klages S."/>
            <person name="Kotsyurbenko O.R."/>
            <person name="Langer I."/>
            <person name="Nechitaylo T.Y."/>
            <person name="Lunsdorf H."/>
            <person name="Fernandez M."/>
            <person name="Juarez S."/>
            <person name="Ciordia S."/>
            <person name="Singer A."/>
            <person name="Kagan O."/>
            <person name="Egorova O."/>
            <person name="Petit P.A."/>
            <person name="Stogios P."/>
            <person name="Kim Y."/>
            <person name="Tchigvintsev A."/>
            <person name="Flick R."/>
            <person name="Denaro R."/>
            <person name="Genovese M."/>
            <person name="Albar J.P."/>
            <person name="Reva O.N."/>
            <person name="Martinez-Gomariz M."/>
            <person name="Tran H."/>
            <person name="Ferrer M."/>
            <person name="Savchenko A."/>
            <person name="Yakunin A.F."/>
            <person name="Yakimov M.M."/>
            <person name="Golyshina O.V."/>
            <person name="Reinhardt R."/>
            <person name="Golyshin P.N."/>
        </authorList>
    </citation>
    <scope>NUCLEOTIDE SEQUENCE [LARGE SCALE GENOMIC DNA]</scope>
</reference>
<evidence type="ECO:0000313" key="2">
    <source>
        <dbReference type="Proteomes" id="UP000032749"/>
    </source>
</evidence>
<dbReference type="Gene3D" id="3.40.630.30">
    <property type="match status" value="1"/>
</dbReference>
<organism evidence="1 2">
    <name type="scientific">Oleispira antarctica RB-8</name>
    <dbReference type="NCBI Taxonomy" id="698738"/>
    <lineage>
        <taxon>Bacteria</taxon>
        <taxon>Pseudomonadati</taxon>
        <taxon>Pseudomonadota</taxon>
        <taxon>Gammaproteobacteria</taxon>
        <taxon>Oceanospirillales</taxon>
        <taxon>Oceanospirillaceae</taxon>
        <taxon>Oleispira</taxon>
    </lineage>
</organism>
<dbReference type="EMBL" id="FO203512">
    <property type="protein sequence ID" value="CCK75693.1"/>
    <property type="molecule type" value="Genomic_DNA"/>
</dbReference>
<dbReference type="SUPFAM" id="SSF55729">
    <property type="entry name" value="Acyl-CoA N-acyltransferases (Nat)"/>
    <property type="match status" value="1"/>
</dbReference>
<dbReference type="PANTHER" id="PTHR47017">
    <property type="entry name" value="ACYL-COA"/>
    <property type="match status" value="1"/>
</dbReference>
<dbReference type="HOGENOM" id="CLU_036032_1_0_6"/>
<dbReference type="STRING" id="698738.OLEAN_C15170"/>
<dbReference type="OrthoDB" id="9776898at2"/>
<dbReference type="Proteomes" id="UP000032749">
    <property type="component" value="Chromosome"/>
</dbReference>
<keyword evidence="2" id="KW-1185">Reference proteome</keyword>
<dbReference type="Pfam" id="PF04339">
    <property type="entry name" value="FemAB_like"/>
    <property type="match status" value="1"/>
</dbReference>
<evidence type="ECO:0000313" key="1">
    <source>
        <dbReference type="EMBL" id="CCK75693.1"/>
    </source>
</evidence>
<dbReference type="AlphaFoldDB" id="R4YQZ1"/>
<dbReference type="InterPro" id="IPR007434">
    <property type="entry name" value="FemAB-like"/>
</dbReference>
<proteinExistence type="predicted"/>
<dbReference type="KEGG" id="oai:OLEAN_C15170"/>